<dbReference type="Pfam" id="PF00560">
    <property type="entry name" value="LRR_1"/>
    <property type="match status" value="2"/>
</dbReference>
<dbReference type="InterPro" id="IPR001611">
    <property type="entry name" value="Leu-rich_rpt"/>
</dbReference>
<keyword evidence="1" id="KW-0677">Repeat</keyword>
<dbReference type="InterPro" id="IPR052592">
    <property type="entry name" value="LRR-RLK"/>
</dbReference>
<dbReference type="Pfam" id="PF07523">
    <property type="entry name" value="Big_3"/>
    <property type="match status" value="1"/>
</dbReference>
<evidence type="ECO:0000259" key="6">
    <source>
        <dbReference type="Pfam" id="PF07523"/>
    </source>
</evidence>
<keyword evidence="3" id="KW-0472">Membrane</keyword>
<gene>
    <name evidence="7" type="ORF">FZ622_05230</name>
</gene>
<keyword evidence="4" id="KW-0732">Signal</keyword>
<dbReference type="EMBL" id="AAKCDQ010000001">
    <property type="protein sequence ID" value="ECQ6722318.1"/>
    <property type="molecule type" value="Genomic_DNA"/>
</dbReference>
<evidence type="ECO:0000256" key="3">
    <source>
        <dbReference type="SAM" id="Phobius"/>
    </source>
</evidence>
<feature type="signal peptide" evidence="4">
    <location>
        <begin position="1"/>
        <end position="20"/>
    </location>
</feature>
<dbReference type="InterPro" id="IPR009459">
    <property type="entry name" value="MucBP_dom"/>
</dbReference>
<keyword evidence="3" id="KW-0812">Transmembrane</keyword>
<organism evidence="7">
    <name type="scientific">Listeria monocytogenes</name>
    <dbReference type="NCBI Taxonomy" id="1639"/>
    <lineage>
        <taxon>Bacteria</taxon>
        <taxon>Bacillati</taxon>
        <taxon>Bacillota</taxon>
        <taxon>Bacilli</taxon>
        <taxon>Bacillales</taxon>
        <taxon>Listeriaceae</taxon>
        <taxon>Listeria</taxon>
    </lineage>
</organism>
<feature type="chain" id="PRO_5039452987" evidence="4">
    <location>
        <begin position="21"/>
        <end position="643"/>
    </location>
</feature>
<accession>A0A5Y9DKH3</accession>
<evidence type="ECO:0000256" key="2">
    <source>
        <dbReference type="SAM" id="MobiDB-lite"/>
    </source>
</evidence>
<dbReference type="FunFam" id="3.80.10.10:FF:000383">
    <property type="entry name" value="Leucine-rich repeat receptor protein kinase EMS1"/>
    <property type="match status" value="1"/>
</dbReference>
<dbReference type="RefSeq" id="WP_149040389.1">
    <property type="nucleotide sequence ID" value="NZ_VTIO01000001.1"/>
</dbReference>
<feature type="domain" description="MucBP" evidence="5">
    <location>
        <begin position="406"/>
        <end position="470"/>
    </location>
</feature>
<dbReference type="Gene3D" id="3.80.10.10">
    <property type="entry name" value="Ribonuclease Inhibitor"/>
    <property type="match status" value="1"/>
</dbReference>
<feature type="transmembrane region" description="Helical" evidence="3">
    <location>
        <begin position="617"/>
        <end position="636"/>
    </location>
</feature>
<dbReference type="Gene3D" id="2.60.40.10">
    <property type="entry name" value="Immunoglobulins"/>
    <property type="match status" value="1"/>
</dbReference>
<dbReference type="SUPFAM" id="SSF52058">
    <property type="entry name" value="L domain-like"/>
    <property type="match status" value="1"/>
</dbReference>
<sequence>MKKAFLCLSAVVLSLNFVWVNPLSGLASKIETTKLKSTMDTNQQVNLKNNATDIVTSEDLGGQTWLINEVNRQLAPKKVGVDLTFDDLAKIKIISLSNKSLTGEVPPEIKNLVSLEKLLLYSNKLSGEIPAELGELANLSELRLDYNQFTGKIPDGLGNISEIALQNNRLVGQIPLSLYENRTGENEVNVSGNQVTINSKQSEPSVYSAYTFVYPSSTPEYSGHIKANNSFISNLTNDMNLTPFLKNSPTFINLQVVYMLNSELFDGHDVTITDTNDGKVLYDGALTSDISIPLTNFKSGIHVINVMLDNAPNNPQNQTTFLIDILPVAAHDLTVNYVDEAGAEIHEPQTVSGNVGDDYDVTTPEFELSIDKYELDTEQMPTNGIGTLSSEAQTVTYVYKKMEGAPVTVKYVDENGNEITTSDTLTGKLDDSYQAKAKEIAGFTLDNSKLPANASGVFETNLQTVTYVYQAVPATIKAHDSTIYVGDKWSAEDNFDSAVNSVGAAVSFDDVEVEGTVDTTKAGVYPVTYSFAGESVTINVTVKAKDLPAPPVTPTKPVVPIQPTHPDQPNIQAAPGEHQASTDKPEALKVTAAQKEQPTVAGNLKLPTTGDNLWDSVLYSVFGLIAVCVAFSLFFWRKKQKHS</sequence>
<reference evidence="7" key="1">
    <citation type="submission" date="2019-08" db="EMBL/GenBank/DDBJ databases">
        <authorList>
            <consortium name="GenomeTrakr network: Whole genome sequencing for foodborne pathogen traceback"/>
        </authorList>
    </citation>
    <scope>NUCLEOTIDE SEQUENCE</scope>
    <source>
        <strain evidence="7">AG19-0288</strain>
    </source>
</reference>
<feature type="domain" description="MucBP" evidence="5">
    <location>
        <begin position="333"/>
        <end position="400"/>
    </location>
</feature>
<evidence type="ECO:0000256" key="4">
    <source>
        <dbReference type="SAM" id="SignalP"/>
    </source>
</evidence>
<dbReference type="PANTHER" id="PTHR48054">
    <property type="entry name" value="RECEPTOR KINASE-LIKE PROTEIN XA21"/>
    <property type="match status" value="1"/>
</dbReference>
<protein>
    <submittedName>
        <fullName evidence="7">Cell surface protein</fullName>
    </submittedName>
</protein>
<dbReference type="Pfam" id="PF06458">
    <property type="entry name" value="MucBP"/>
    <property type="match status" value="2"/>
</dbReference>
<dbReference type="Gene3D" id="3.10.20.320">
    <property type="entry name" value="Putative peptidoglycan bound protein (lpxtg motif)"/>
    <property type="match status" value="2"/>
</dbReference>
<dbReference type="InterPro" id="IPR013783">
    <property type="entry name" value="Ig-like_fold"/>
</dbReference>
<dbReference type="AlphaFoldDB" id="A0A5Y9DKH3"/>
<dbReference type="InterPro" id="IPR032675">
    <property type="entry name" value="LRR_dom_sf"/>
</dbReference>
<feature type="region of interest" description="Disordered" evidence="2">
    <location>
        <begin position="549"/>
        <end position="582"/>
    </location>
</feature>
<dbReference type="PANTHER" id="PTHR48054:SF82">
    <property type="entry name" value="LRR RECEPTOR-LIKE SERINE_THREONINE-PROTEIN KINASE FLS2"/>
    <property type="match status" value="1"/>
</dbReference>
<evidence type="ECO:0000259" key="5">
    <source>
        <dbReference type="Pfam" id="PF06458"/>
    </source>
</evidence>
<name>A0A5Y9DKH3_LISMN</name>
<feature type="compositionally biased region" description="Low complexity" evidence="2">
    <location>
        <begin position="555"/>
        <end position="564"/>
    </location>
</feature>
<evidence type="ECO:0000313" key="7">
    <source>
        <dbReference type="EMBL" id="ECQ6722318.1"/>
    </source>
</evidence>
<comment type="caution">
    <text evidence="7">The sequence shown here is derived from an EMBL/GenBank/DDBJ whole genome shotgun (WGS) entry which is preliminary data.</text>
</comment>
<feature type="domain" description="Ig-like" evidence="6">
    <location>
        <begin position="476"/>
        <end position="542"/>
    </location>
</feature>
<proteinExistence type="predicted"/>
<keyword evidence="3" id="KW-1133">Transmembrane helix</keyword>
<dbReference type="InterPro" id="IPR022038">
    <property type="entry name" value="Ig-like_bact"/>
</dbReference>
<evidence type="ECO:0000256" key="1">
    <source>
        <dbReference type="ARBA" id="ARBA00022737"/>
    </source>
</evidence>